<reference evidence="2 3" key="1">
    <citation type="submission" date="2020-10" db="EMBL/GenBank/DDBJ databases">
        <authorList>
            <person name="Castelo-Branco R."/>
            <person name="Eusebio N."/>
            <person name="Adriana R."/>
            <person name="Vieira A."/>
            <person name="Brugerolle De Fraissinette N."/>
            <person name="Rezende De Castro R."/>
            <person name="Schneider M.P."/>
            <person name="Vasconcelos V."/>
            <person name="Leao P.N."/>
        </authorList>
    </citation>
    <scope>NUCLEOTIDE SEQUENCE [LARGE SCALE GENOMIC DNA]</scope>
    <source>
        <strain evidence="2 3">LEGE 00250</strain>
    </source>
</reference>
<dbReference type="RefSeq" id="WP_193944148.1">
    <property type="nucleotide sequence ID" value="NZ_JADEWB010000214.1"/>
</dbReference>
<dbReference type="InterPro" id="IPR005135">
    <property type="entry name" value="Endo/exonuclease/phosphatase"/>
</dbReference>
<evidence type="ECO:0000313" key="2">
    <source>
        <dbReference type="EMBL" id="MBE9238808.1"/>
    </source>
</evidence>
<evidence type="ECO:0000313" key="3">
    <source>
        <dbReference type="Proteomes" id="UP000606776"/>
    </source>
</evidence>
<keyword evidence="3" id="KW-1185">Reference proteome</keyword>
<keyword evidence="2" id="KW-0255">Endonuclease</keyword>
<dbReference type="InterPro" id="IPR051916">
    <property type="entry name" value="GPI-anchor_lipid_remodeler"/>
</dbReference>
<evidence type="ECO:0000259" key="1">
    <source>
        <dbReference type="Pfam" id="PF03372"/>
    </source>
</evidence>
<dbReference type="SUPFAM" id="SSF56219">
    <property type="entry name" value="DNase I-like"/>
    <property type="match status" value="1"/>
</dbReference>
<keyword evidence="2" id="KW-0378">Hydrolase</keyword>
<dbReference type="GO" id="GO:0004519">
    <property type="term" value="F:endonuclease activity"/>
    <property type="evidence" value="ECO:0007669"/>
    <property type="project" value="UniProtKB-KW"/>
</dbReference>
<dbReference type="Pfam" id="PF03372">
    <property type="entry name" value="Exo_endo_phos"/>
    <property type="match status" value="1"/>
</dbReference>
<accession>A0ABR9VJY6</accession>
<dbReference type="EMBL" id="JADEWB010000214">
    <property type="protein sequence ID" value="MBE9238808.1"/>
    <property type="molecule type" value="Genomic_DNA"/>
</dbReference>
<dbReference type="Proteomes" id="UP000606776">
    <property type="component" value="Unassembled WGS sequence"/>
</dbReference>
<keyword evidence="2" id="KW-0413">Isomerase</keyword>
<keyword evidence="2" id="KW-0540">Nuclease</keyword>
<comment type="caution">
    <text evidence="2">The sequence shown here is derived from an EMBL/GenBank/DDBJ whole genome shotgun (WGS) entry which is preliminary data.</text>
</comment>
<dbReference type="GO" id="GO:0016853">
    <property type="term" value="F:isomerase activity"/>
    <property type="evidence" value="ECO:0007669"/>
    <property type="project" value="UniProtKB-KW"/>
</dbReference>
<feature type="domain" description="Endonuclease/exonuclease/phosphatase" evidence="1">
    <location>
        <begin position="9"/>
        <end position="228"/>
    </location>
</feature>
<sequence length="268" mass="31131">MTVEGAECGLQEVSLAEDTAVWIAEQLNIPYIYKAVPQDVNNSDLPFGLAILSRFPITKTAALNLEHQGRIAQYAQVQLNDNTSVVICNGHYYWHPGSHKKRNQQIKLMLDWLAEFGEEVPVISVGDFNGTPDTSGIKLIKEKYRSAYEVYHGSEPEYTCPTLLGQDKLSWMKRLKDFWRRLIFDRSWKPWKGTLDYIFINQRLQVRECRVILNQPAVNNRYLYPSDHFGIVADLEIVDSSIFLFHAETRRRRERLRGIIMLEIRVEL</sequence>
<protein>
    <submittedName>
        <fullName evidence="2">Endonuclease/exonuclease/phosphatase family protein</fullName>
    </submittedName>
</protein>
<dbReference type="PANTHER" id="PTHR14859">
    <property type="entry name" value="CALCOFLUOR WHITE HYPERSENSITIVE PROTEIN PRECURSOR"/>
    <property type="match status" value="1"/>
</dbReference>
<dbReference type="PANTHER" id="PTHR14859:SF1">
    <property type="entry name" value="PGAP2-INTERACTING PROTEIN"/>
    <property type="match status" value="1"/>
</dbReference>
<name>A0ABR9VJY6_9CYAN</name>
<gene>
    <name evidence="2" type="ORF">IQ227_23000</name>
</gene>
<dbReference type="Gene3D" id="3.60.10.10">
    <property type="entry name" value="Endonuclease/exonuclease/phosphatase"/>
    <property type="match status" value="1"/>
</dbReference>
<dbReference type="InterPro" id="IPR036691">
    <property type="entry name" value="Endo/exonu/phosph_ase_sf"/>
</dbReference>
<proteinExistence type="predicted"/>
<organism evidence="2 3">
    <name type="scientific">Sphaerospermopsis aphanizomenoides LEGE 00250</name>
    <dbReference type="NCBI Taxonomy" id="2777972"/>
    <lineage>
        <taxon>Bacteria</taxon>
        <taxon>Bacillati</taxon>
        <taxon>Cyanobacteriota</taxon>
        <taxon>Cyanophyceae</taxon>
        <taxon>Nostocales</taxon>
        <taxon>Aphanizomenonaceae</taxon>
        <taxon>Sphaerospermopsis</taxon>
        <taxon>Sphaerospermopsis aphanizomenoides</taxon>
    </lineage>
</organism>